<evidence type="ECO:0000313" key="2">
    <source>
        <dbReference type="Proteomes" id="UP000319212"/>
    </source>
</evidence>
<comment type="caution">
    <text evidence="1">The sequence shown here is derived from an EMBL/GenBank/DDBJ whole genome shotgun (WGS) entry which is preliminary data.</text>
</comment>
<proteinExistence type="predicted"/>
<dbReference type="EMBL" id="RCZI01000005">
    <property type="protein sequence ID" value="TPG25443.1"/>
    <property type="molecule type" value="Genomic_DNA"/>
</dbReference>
<organism evidence="1 2">
    <name type="scientific">Variovorax guangxiensis</name>
    <dbReference type="NCBI Taxonomy" id="1775474"/>
    <lineage>
        <taxon>Bacteria</taxon>
        <taxon>Pseudomonadati</taxon>
        <taxon>Pseudomonadota</taxon>
        <taxon>Betaproteobacteria</taxon>
        <taxon>Burkholderiales</taxon>
        <taxon>Comamonadaceae</taxon>
        <taxon>Variovorax</taxon>
    </lineage>
</organism>
<dbReference type="AlphaFoldDB" id="A0A502DJQ5"/>
<name>A0A502DJQ5_9BURK</name>
<gene>
    <name evidence="1" type="ORF">EAH82_18090</name>
</gene>
<evidence type="ECO:0000313" key="1">
    <source>
        <dbReference type="EMBL" id="TPG25443.1"/>
    </source>
</evidence>
<sequence>MSTVPAAGRHDMETLATLLAALDELETRIEKMDRMTCLLMAQIEPAKQLPLREDQVALELAHMTLATLRKTRRMLLARIEEMRGNVG</sequence>
<reference evidence="1 2" key="1">
    <citation type="journal article" date="2019" name="Environ. Microbiol.">
        <title>Species interactions and distinct microbial communities in high Arctic permafrost affected cryosols are associated with the CH4 and CO2 gas fluxes.</title>
        <authorList>
            <person name="Altshuler I."/>
            <person name="Hamel J."/>
            <person name="Turney S."/>
            <person name="Magnuson E."/>
            <person name="Levesque R."/>
            <person name="Greer C."/>
            <person name="Whyte L.G."/>
        </authorList>
    </citation>
    <scope>NUCLEOTIDE SEQUENCE [LARGE SCALE GENOMIC DNA]</scope>
    <source>
        <strain evidence="1 2">S06.C</strain>
    </source>
</reference>
<accession>A0A502DJQ5</accession>
<dbReference type="Proteomes" id="UP000319212">
    <property type="component" value="Unassembled WGS sequence"/>
</dbReference>
<protein>
    <submittedName>
        <fullName evidence="1">Uncharacterized protein</fullName>
    </submittedName>
</protein>